<sequence>MSISFNYPSSAFIVPQIVEIFGSNLTCVDGPKPSPEHGPHGPKPGPDGSKPRSWALWVGLGPGLRRLLDPI</sequence>
<dbReference type="WBParaSite" id="ACRNAN_scaffold10552.g14843.t1">
    <property type="protein sequence ID" value="ACRNAN_scaffold10552.g14843.t1"/>
    <property type="gene ID" value="ACRNAN_scaffold10552.g14843"/>
</dbReference>
<dbReference type="Proteomes" id="UP000887540">
    <property type="component" value="Unplaced"/>
</dbReference>
<dbReference type="AlphaFoldDB" id="A0A914CGF0"/>
<evidence type="ECO:0000313" key="2">
    <source>
        <dbReference type="Proteomes" id="UP000887540"/>
    </source>
</evidence>
<reference evidence="3" key="1">
    <citation type="submission" date="2022-11" db="UniProtKB">
        <authorList>
            <consortium name="WormBaseParasite"/>
        </authorList>
    </citation>
    <scope>IDENTIFICATION</scope>
</reference>
<accession>A0A914CGF0</accession>
<evidence type="ECO:0000313" key="3">
    <source>
        <dbReference type="WBParaSite" id="ACRNAN_scaffold10552.g14843.t1"/>
    </source>
</evidence>
<feature type="region of interest" description="Disordered" evidence="1">
    <location>
        <begin position="28"/>
        <end position="52"/>
    </location>
</feature>
<name>A0A914CGF0_9BILA</name>
<protein>
    <submittedName>
        <fullName evidence="3">Uncharacterized protein</fullName>
    </submittedName>
</protein>
<organism evidence="2 3">
    <name type="scientific">Acrobeloides nanus</name>
    <dbReference type="NCBI Taxonomy" id="290746"/>
    <lineage>
        <taxon>Eukaryota</taxon>
        <taxon>Metazoa</taxon>
        <taxon>Ecdysozoa</taxon>
        <taxon>Nematoda</taxon>
        <taxon>Chromadorea</taxon>
        <taxon>Rhabditida</taxon>
        <taxon>Tylenchina</taxon>
        <taxon>Cephalobomorpha</taxon>
        <taxon>Cephaloboidea</taxon>
        <taxon>Cephalobidae</taxon>
        <taxon>Acrobeloides</taxon>
    </lineage>
</organism>
<proteinExistence type="predicted"/>
<keyword evidence="2" id="KW-1185">Reference proteome</keyword>
<evidence type="ECO:0000256" key="1">
    <source>
        <dbReference type="SAM" id="MobiDB-lite"/>
    </source>
</evidence>